<reference evidence="2" key="1">
    <citation type="submission" date="2023-03" db="UniProtKB">
        <authorList>
            <consortium name="EnsemblPlants"/>
        </authorList>
    </citation>
    <scope>IDENTIFICATION</scope>
</reference>
<feature type="region of interest" description="Disordered" evidence="1">
    <location>
        <begin position="1"/>
        <end position="61"/>
    </location>
</feature>
<evidence type="ECO:0000313" key="2">
    <source>
        <dbReference type="EnsemblPlants" id="MELO3C014955.2.1"/>
    </source>
</evidence>
<feature type="compositionally biased region" description="Basic and acidic residues" evidence="1">
    <location>
        <begin position="1"/>
        <end position="11"/>
    </location>
</feature>
<proteinExistence type="predicted"/>
<dbReference type="EnsemblPlants" id="MELO3C014955.2.1">
    <property type="protein sequence ID" value="MELO3C014955.2.1"/>
    <property type="gene ID" value="MELO3C014955.2"/>
</dbReference>
<name>A0A9I9D9D7_CUCME</name>
<evidence type="ECO:0000256" key="1">
    <source>
        <dbReference type="SAM" id="MobiDB-lite"/>
    </source>
</evidence>
<organism evidence="2">
    <name type="scientific">Cucumis melo</name>
    <name type="common">Muskmelon</name>
    <dbReference type="NCBI Taxonomy" id="3656"/>
    <lineage>
        <taxon>Eukaryota</taxon>
        <taxon>Viridiplantae</taxon>
        <taxon>Streptophyta</taxon>
        <taxon>Embryophyta</taxon>
        <taxon>Tracheophyta</taxon>
        <taxon>Spermatophyta</taxon>
        <taxon>Magnoliopsida</taxon>
        <taxon>eudicotyledons</taxon>
        <taxon>Gunneridae</taxon>
        <taxon>Pentapetalae</taxon>
        <taxon>rosids</taxon>
        <taxon>fabids</taxon>
        <taxon>Cucurbitales</taxon>
        <taxon>Cucurbitaceae</taxon>
        <taxon>Benincaseae</taxon>
        <taxon>Cucumis</taxon>
    </lineage>
</organism>
<protein>
    <submittedName>
        <fullName evidence="2">Uncharacterized protein</fullName>
    </submittedName>
</protein>
<dbReference type="AlphaFoldDB" id="A0A9I9D9D7"/>
<dbReference type="Gramene" id="MELO3C014955.2.1">
    <property type="protein sequence ID" value="MELO3C014955.2.1"/>
    <property type="gene ID" value="MELO3C014955.2"/>
</dbReference>
<feature type="compositionally biased region" description="Basic and acidic residues" evidence="1">
    <location>
        <begin position="23"/>
        <end position="38"/>
    </location>
</feature>
<sequence length="61" mass="7017">MDSTGRCEIRRMNGSSLRRKKERKETGDVNGRRWQKDVNEEEDQTRSAAEVKNGEGGGWSF</sequence>
<accession>A0A9I9D9D7</accession>